<gene>
    <name evidence="2" type="ORF">EV672_107152</name>
</gene>
<evidence type="ECO:0000313" key="3">
    <source>
        <dbReference type="Proteomes" id="UP000294593"/>
    </source>
</evidence>
<dbReference type="OrthoDB" id="9800435at2"/>
<reference evidence="2 3" key="1">
    <citation type="submission" date="2019-03" db="EMBL/GenBank/DDBJ databases">
        <title>Genomic Encyclopedia of Type Strains, Phase IV (KMG-IV): sequencing the most valuable type-strain genomes for metagenomic binning, comparative biology and taxonomic classification.</title>
        <authorList>
            <person name="Goeker M."/>
        </authorList>
    </citation>
    <scope>NUCLEOTIDE SEQUENCE [LARGE SCALE GENOMIC DNA]</scope>
    <source>
        <strain evidence="2 3">DSM 11901</strain>
    </source>
</reference>
<evidence type="ECO:0000313" key="2">
    <source>
        <dbReference type="EMBL" id="TDP81721.1"/>
    </source>
</evidence>
<sequence length="222" mass="23181">MLGRPASLTIDGPAGQLEVVVEDPPADQGAPRGLAVIAHPHPLMGGTMDNKVVHTLVRAFVLSGWRAVRFNFRGVGQSESAWDEGRGETSDMLAVVAHHLADPAMRGLPLALAGFSFGGYVAAQAASRLSQAAADQPSVRAPTTLVLVSPATSRFEVPVVPGHTLVVQGEADDVVPLASVLDWARPQALPVTVVPGAGHFFHGQLALLREVVLKHLRAEAAG</sequence>
<comment type="caution">
    <text evidence="2">The sequence shown here is derived from an EMBL/GenBank/DDBJ whole genome shotgun (WGS) entry which is preliminary data.</text>
</comment>
<dbReference type="Gene3D" id="3.40.50.1820">
    <property type="entry name" value="alpha/beta hydrolase"/>
    <property type="match status" value="1"/>
</dbReference>
<keyword evidence="3" id="KW-1185">Reference proteome</keyword>
<dbReference type="Proteomes" id="UP000294593">
    <property type="component" value="Unassembled WGS sequence"/>
</dbReference>
<proteinExistence type="predicted"/>
<dbReference type="InterPro" id="IPR029058">
    <property type="entry name" value="AB_hydrolase_fold"/>
</dbReference>
<dbReference type="PANTHER" id="PTHR42103">
    <property type="entry name" value="ALPHA/BETA-HYDROLASES SUPERFAMILY PROTEIN"/>
    <property type="match status" value="1"/>
</dbReference>
<dbReference type="RefSeq" id="WP_133609896.1">
    <property type="nucleotide sequence ID" value="NZ_SNXW01000007.1"/>
</dbReference>
<evidence type="ECO:0000259" key="1">
    <source>
        <dbReference type="Pfam" id="PF00561"/>
    </source>
</evidence>
<dbReference type="AlphaFoldDB" id="A0A4R6R6X9"/>
<dbReference type="EMBL" id="SNXW01000007">
    <property type="protein sequence ID" value="TDP81721.1"/>
    <property type="molecule type" value="Genomic_DNA"/>
</dbReference>
<dbReference type="Pfam" id="PF00561">
    <property type="entry name" value="Abhydrolase_1"/>
    <property type="match status" value="1"/>
</dbReference>
<dbReference type="PANTHER" id="PTHR42103:SF2">
    <property type="entry name" value="AB HYDROLASE-1 DOMAIN-CONTAINING PROTEIN"/>
    <property type="match status" value="1"/>
</dbReference>
<organism evidence="2 3">
    <name type="scientific">Aquabacterium commune</name>
    <dbReference type="NCBI Taxonomy" id="70586"/>
    <lineage>
        <taxon>Bacteria</taxon>
        <taxon>Pseudomonadati</taxon>
        <taxon>Pseudomonadota</taxon>
        <taxon>Betaproteobacteria</taxon>
        <taxon>Burkholderiales</taxon>
        <taxon>Aquabacterium</taxon>
    </lineage>
</organism>
<feature type="domain" description="AB hydrolase-1" evidence="1">
    <location>
        <begin position="53"/>
        <end position="129"/>
    </location>
</feature>
<dbReference type="InterPro" id="IPR000073">
    <property type="entry name" value="AB_hydrolase_1"/>
</dbReference>
<name>A0A4R6R6X9_9BURK</name>
<dbReference type="SUPFAM" id="SSF53474">
    <property type="entry name" value="alpha/beta-Hydrolases"/>
    <property type="match status" value="1"/>
</dbReference>
<protein>
    <recommendedName>
        <fullName evidence="1">AB hydrolase-1 domain-containing protein</fullName>
    </recommendedName>
</protein>
<accession>A0A4R6R6X9</accession>